<dbReference type="Proteomes" id="UP000564573">
    <property type="component" value="Unassembled WGS sequence"/>
</dbReference>
<evidence type="ECO:0000313" key="6">
    <source>
        <dbReference type="Proteomes" id="UP000564573"/>
    </source>
</evidence>
<protein>
    <submittedName>
        <fullName evidence="5">Peptide/nickel transport system substrate-binding protein</fullName>
    </submittedName>
</protein>
<dbReference type="Gene3D" id="3.40.190.10">
    <property type="entry name" value="Periplasmic binding protein-like II"/>
    <property type="match status" value="1"/>
</dbReference>
<dbReference type="Gene3D" id="3.10.105.10">
    <property type="entry name" value="Dipeptide-binding Protein, Domain 3"/>
    <property type="match status" value="1"/>
</dbReference>
<feature type="domain" description="Solute-binding protein family 5" evidence="4">
    <location>
        <begin position="36"/>
        <end position="366"/>
    </location>
</feature>
<gene>
    <name evidence="5" type="ORF">FB384_004443</name>
</gene>
<comment type="caution">
    <text evidence="5">The sequence shown here is derived from an EMBL/GenBank/DDBJ whole genome shotgun (WGS) entry which is preliminary data.</text>
</comment>
<dbReference type="AlphaFoldDB" id="A0A839XZM7"/>
<dbReference type="RefSeq" id="WP_183786693.1">
    <property type="nucleotide sequence ID" value="NZ_JACIBS010000004.1"/>
</dbReference>
<dbReference type="Pfam" id="PF00496">
    <property type="entry name" value="SBP_bac_5"/>
    <property type="match status" value="1"/>
</dbReference>
<keyword evidence="6" id="KW-1185">Reference proteome</keyword>
<dbReference type="PANTHER" id="PTHR30290">
    <property type="entry name" value="PERIPLASMIC BINDING COMPONENT OF ABC TRANSPORTER"/>
    <property type="match status" value="1"/>
</dbReference>
<dbReference type="InterPro" id="IPR000914">
    <property type="entry name" value="SBP_5_dom"/>
</dbReference>
<dbReference type="GO" id="GO:0015833">
    <property type="term" value="P:peptide transport"/>
    <property type="evidence" value="ECO:0007669"/>
    <property type="project" value="TreeGrafter"/>
</dbReference>
<dbReference type="GO" id="GO:1904680">
    <property type="term" value="F:peptide transmembrane transporter activity"/>
    <property type="evidence" value="ECO:0007669"/>
    <property type="project" value="TreeGrafter"/>
</dbReference>
<evidence type="ECO:0000313" key="5">
    <source>
        <dbReference type="EMBL" id="MBB3665486.1"/>
    </source>
</evidence>
<evidence type="ECO:0000259" key="4">
    <source>
        <dbReference type="Pfam" id="PF00496"/>
    </source>
</evidence>
<sequence>MDPAMLANEAAFTASIGNAIYGQLIVNEPGTRDISYVLAEKLVTQDAGATFTLTLKPGLVYSDGTPLTADHIKFNWEHTADPAVASSYAANAQEITSMTAVDERTLKFSLRNPNAQFASEIYETSLNWIGKPEAIQTGLEDATAKPIGAGPFTLTEWRRQDTIVLDRNDNYFDKPRPHLDTLEIGILGDEEQRLDTVVSGGADIAQEVQPSAISQAEGQGLQVARAPLGGGVALVLNNRKAPFDDLRARRALSYALDLELIDDAVNRGTGTVPNKLFDSSSPYYSDITLHRHDQEKAQELLNELASDGIPLDFTITIYSSPAAQRMAESMQTQLSALNNINMKIRVIDNAQTGKIIAADDFQVLTSSLPETSLWNRLRGGAGNNHSGVDDPALNEALDEARRTTDDHELAAAYQDVQQRLKELVPVIFYTGIDMAAYANPDVGDLDVYGKGSLRVDQIWIQQ</sequence>
<evidence type="ECO:0000256" key="1">
    <source>
        <dbReference type="ARBA" id="ARBA00005695"/>
    </source>
</evidence>
<keyword evidence="2" id="KW-0813">Transport</keyword>
<dbReference type="PANTHER" id="PTHR30290:SF9">
    <property type="entry name" value="OLIGOPEPTIDE-BINDING PROTEIN APPA"/>
    <property type="match status" value="1"/>
</dbReference>
<accession>A0A839XZM7</accession>
<dbReference type="EMBL" id="JACIBS010000004">
    <property type="protein sequence ID" value="MBB3665486.1"/>
    <property type="molecule type" value="Genomic_DNA"/>
</dbReference>
<evidence type="ECO:0000256" key="3">
    <source>
        <dbReference type="ARBA" id="ARBA00022729"/>
    </source>
</evidence>
<reference evidence="5 6" key="1">
    <citation type="submission" date="2020-08" db="EMBL/GenBank/DDBJ databases">
        <title>Sequencing the genomes of 1000 actinobacteria strains.</title>
        <authorList>
            <person name="Klenk H.-P."/>
        </authorList>
    </citation>
    <scope>NUCLEOTIDE SEQUENCE [LARGE SCALE GENOMIC DNA]</scope>
    <source>
        <strain evidence="5 6">DSM 45267</strain>
    </source>
</reference>
<dbReference type="InterPro" id="IPR039424">
    <property type="entry name" value="SBP_5"/>
</dbReference>
<dbReference type="GO" id="GO:0043190">
    <property type="term" value="C:ATP-binding cassette (ABC) transporter complex"/>
    <property type="evidence" value="ECO:0007669"/>
    <property type="project" value="InterPro"/>
</dbReference>
<dbReference type="PIRSF" id="PIRSF002741">
    <property type="entry name" value="MppA"/>
    <property type="match status" value="1"/>
</dbReference>
<dbReference type="InterPro" id="IPR030678">
    <property type="entry name" value="Peptide/Ni-bd"/>
</dbReference>
<keyword evidence="3" id="KW-0732">Signal</keyword>
<proteinExistence type="inferred from homology"/>
<name>A0A839XZM7_9PSEU</name>
<comment type="similarity">
    <text evidence="1">Belongs to the bacterial solute-binding protein 5 family.</text>
</comment>
<dbReference type="GO" id="GO:0042597">
    <property type="term" value="C:periplasmic space"/>
    <property type="evidence" value="ECO:0007669"/>
    <property type="project" value="UniProtKB-ARBA"/>
</dbReference>
<organism evidence="5 6">
    <name type="scientific">Prauserella sediminis</name>
    <dbReference type="NCBI Taxonomy" id="577680"/>
    <lineage>
        <taxon>Bacteria</taxon>
        <taxon>Bacillati</taxon>
        <taxon>Actinomycetota</taxon>
        <taxon>Actinomycetes</taxon>
        <taxon>Pseudonocardiales</taxon>
        <taxon>Pseudonocardiaceae</taxon>
        <taxon>Prauserella</taxon>
        <taxon>Prauserella salsuginis group</taxon>
    </lineage>
</organism>
<evidence type="ECO:0000256" key="2">
    <source>
        <dbReference type="ARBA" id="ARBA00022448"/>
    </source>
</evidence>
<dbReference type="CDD" id="cd00995">
    <property type="entry name" value="PBP2_NikA_DppA_OppA_like"/>
    <property type="match status" value="1"/>
</dbReference>
<dbReference type="SUPFAM" id="SSF53850">
    <property type="entry name" value="Periplasmic binding protein-like II"/>
    <property type="match status" value="1"/>
</dbReference>